<dbReference type="GO" id="GO:0051301">
    <property type="term" value="P:cell division"/>
    <property type="evidence" value="ECO:0007669"/>
    <property type="project" value="UniProtKB-KW"/>
</dbReference>
<keyword evidence="6 9" id="KW-0472">Membrane</keyword>
<evidence type="ECO:0000313" key="11">
    <source>
        <dbReference type="Proteomes" id="UP000092482"/>
    </source>
</evidence>
<feature type="transmembrane region" description="Helical" evidence="9">
    <location>
        <begin position="139"/>
        <end position="155"/>
    </location>
</feature>
<feature type="transmembrane region" description="Helical" evidence="9">
    <location>
        <begin position="111"/>
        <end position="127"/>
    </location>
</feature>
<feature type="transmembrane region" description="Helical" evidence="9">
    <location>
        <begin position="338"/>
        <end position="359"/>
    </location>
</feature>
<dbReference type="Pfam" id="PF01098">
    <property type="entry name" value="FTSW_RODA_SPOVE"/>
    <property type="match status" value="1"/>
</dbReference>
<dbReference type="PROSITE" id="PS00428">
    <property type="entry name" value="FTSW_RODA_SPOVE"/>
    <property type="match status" value="1"/>
</dbReference>
<comment type="subcellular location">
    <subcellularLocation>
        <location evidence="1">Membrane</location>
        <topology evidence="1">Multi-pass membrane protein</topology>
    </subcellularLocation>
</comment>
<feature type="transmembrane region" description="Helical" evidence="9">
    <location>
        <begin position="185"/>
        <end position="202"/>
    </location>
</feature>
<dbReference type="PANTHER" id="PTHR30474">
    <property type="entry name" value="CELL CYCLE PROTEIN"/>
    <property type="match status" value="1"/>
</dbReference>
<feature type="transmembrane region" description="Helical" evidence="9">
    <location>
        <begin position="272"/>
        <end position="293"/>
    </location>
</feature>
<dbReference type="EMBL" id="CP014989">
    <property type="protein sequence ID" value="ANS77420.1"/>
    <property type="molecule type" value="Genomic_DNA"/>
</dbReference>
<dbReference type="OrthoDB" id="9768187at2"/>
<keyword evidence="10" id="KW-0132">Cell division</keyword>
<comment type="catalytic activity">
    <reaction evidence="8">
        <text>[GlcNAc-(1-&gt;4)-Mur2Ac(oyl-L-Ala-gamma-D-Glu-L-Lys-D-Ala-D-Ala)](n)-di-trans,octa-cis-undecaprenyl diphosphate + beta-D-GlcNAc-(1-&gt;4)-Mur2Ac(oyl-L-Ala-gamma-D-Glu-L-Lys-D-Ala-D-Ala)-di-trans,octa-cis-undecaprenyl diphosphate = [GlcNAc-(1-&gt;4)-Mur2Ac(oyl-L-Ala-gamma-D-Glu-L-Lys-D-Ala-D-Ala)](n+1)-di-trans,octa-cis-undecaprenyl diphosphate + di-trans,octa-cis-undecaprenyl diphosphate + H(+)</text>
        <dbReference type="Rhea" id="RHEA:23708"/>
        <dbReference type="Rhea" id="RHEA-COMP:9602"/>
        <dbReference type="Rhea" id="RHEA-COMP:9603"/>
        <dbReference type="ChEBI" id="CHEBI:15378"/>
        <dbReference type="ChEBI" id="CHEBI:58405"/>
        <dbReference type="ChEBI" id="CHEBI:60033"/>
        <dbReference type="ChEBI" id="CHEBI:78435"/>
        <dbReference type="EC" id="2.4.99.28"/>
    </reaction>
</comment>
<dbReference type="GO" id="GO:0015648">
    <property type="term" value="F:lipid-linked peptidoglycan transporter activity"/>
    <property type="evidence" value="ECO:0007669"/>
    <property type="project" value="TreeGrafter"/>
</dbReference>
<evidence type="ECO:0000256" key="5">
    <source>
        <dbReference type="ARBA" id="ARBA00022989"/>
    </source>
</evidence>
<keyword evidence="4" id="KW-0133">Cell shape</keyword>
<dbReference type="Proteomes" id="UP000092482">
    <property type="component" value="Chromosome"/>
</dbReference>
<evidence type="ECO:0000256" key="9">
    <source>
        <dbReference type="SAM" id="Phobius"/>
    </source>
</evidence>
<evidence type="ECO:0000256" key="7">
    <source>
        <dbReference type="ARBA" id="ARBA00044770"/>
    </source>
</evidence>
<dbReference type="PATRIC" id="fig|1758689.4.peg.25"/>
<dbReference type="PANTHER" id="PTHR30474:SF14">
    <property type="entry name" value="CELL CYCLE PROTEIN"/>
    <property type="match status" value="1"/>
</dbReference>
<reference evidence="10 11" key="1">
    <citation type="submission" date="2016-03" db="EMBL/GenBank/DDBJ databases">
        <title>Shallow-sea hydrothermal system.</title>
        <authorList>
            <person name="Tang K."/>
        </authorList>
    </citation>
    <scope>NUCLEOTIDE SEQUENCE [LARGE SCALE GENOMIC DNA]</scope>
    <source>
        <strain evidence="10 11">JLT9</strain>
    </source>
</reference>
<dbReference type="EC" id="2.4.99.28" evidence="7"/>
<evidence type="ECO:0000256" key="3">
    <source>
        <dbReference type="ARBA" id="ARBA00022692"/>
    </source>
</evidence>
<dbReference type="STRING" id="1758689.SGUI_0024"/>
<keyword evidence="10" id="KW-0131">Cell cycle</keyword>
<feature type="transmembrane region" description="Helical" evidence="9">
    <location>
        <begin position="43"/>
        <end position="64"/>
    </location>
</feature>
<feature type="transmembrane region" description="Helical" evidence="9">
    <location>
        <begin position="161"/>
        <end position="178"/>
    </location>
</feature>
<evidence type="ECO:0000256" key="4">
    <source>
        <dbReference type="ARBA" id="ARBA00022960"/>
    </source>
</evidence>
<feature type="transmembrane region" description="Helical" evidence="9">
    <location>
        <begin position="12"/>
        <end position="31"/>
    </location>
</feature>
<dbReference type="InterPro" id="IPR011923">
    <property type="entry name" value="RodA/MrdB"/>
</dbReference>
<comment type="pathway">
    <text evidence="2">Cell wall biogenesis; peptidoglycan biosynthesis.</text>
</comment>
<dbReference type="RefSeq" id="WP_066634704.1">
    <property type="nucleotide sequence ID" value="NZ_CP014989.1"/>
</dbReference>
<dbReference type="AlphaFoldDB" id="A0A1B1N7L7"/>
<dbReference type="KEGG" id="serj:SGUI_0024"/>
<gene>
    <name evidence="10" type="ORF">SGUI_0024</name>
</gene>
<evidence type="ECO:0000256" key="2">
    <source>
        <dbReference type="ARBA" id="ARBA00004752"/>
    </source>
</evidence>
<sequence length="378" mass="39677">MRERYLRTDWAPFVAALGLSLVGALLVWSATHTWAGPALAVRHLVNTAVGVVLALVLIGVDVRWLRAAAPWVYLAGLLGLASVLTPLGQTVNGSRSWLFLPGGFSLQPAELAKIGLVVGLAMILAEGRDPYARPGWRDVLPAWLLAAVPLGLIMLQPDLGSALVLGVLTIGMVATSGASWRWTAAALVGTASAVVAAIRVPLLDPYQVDRLLAFRDPALDPEGIGYQTQQARLAIGSGGWSGTGLGQGPQTQGGFIPFQYTDFVFSVAGEELGFLGAMGLVLLLGFLVVRGLVVALRCEDPFGRLLAVGVASWFGFQTFQNLGMNLGLMPVTGLPLPFLSYGGSSMLACWLGIGLLACASGREPRPVSSWSAPANLRG</sequence>
<dbReference type="NCBIfam" id="TIGR02210">
    <property type="entry name" value="rodA_shape"/>
    <property type="match status" value="1"/>
</dbReference>
<proteinExistence type="predicted"/>
<feature type="transmembrane region" description="Helical" evidence="9">
    <location>
        <begin position="305"/>
        <end position="326"/>
    </location>
</feature>
<name>A0A1B1N7L7_9MICO</name>
<evidence type="ECO:0000256" key="8">
    <source>
        <dbReference type="ARBA" id="ARBA00049902"/>
    </source>
</evidence>
<evidence type="ECO:0000256" key="6">
    <source>
        <dbReference type="ARBA" id="ARBA00023136"/>
    </source>
</evidence>
<dbReference type="InterPro" id="IPR018365">
    <property type="entry name" value="Cell_cycle_FtsW-rel_CS"/>
</dbReference>
<keyword evidence="5 9" id="KW-1133">Transmembrane helix</keyword>
<dbReference type="GO" id="GO:0008360">
    <property type="term" value="P:regulation of cell shape"/>
    <property type="evidence" value="ECO:0007669"/>
    <property type="project" value="UniProtKB-KW"/>
</dbReference>
<dbReference type="GO" id="GO:0005886">
    <property type="term" value="C:plasma membrane"/>
    <property type="evidence" value="ECO:0007669"/>
    <property type="project" value="TreeGrafter"/>
</dbReference>
<dbReference type="GO" id="GO:0008955">
    <property type="term" value="F:peptidoglycan glycosyltransferase activity"/>
    <property type="evidence" value="ECO:0007669"/>
    <property type="project" value="UniProtKB-EC"/>
</dbReference>
<dbReference type="InterPro" id="IPR001182">
    <property type="entry name" value="FtsW/RodA"/>
</dbReference>
<accession>A0A1B1N7L7</accession>
<keyword evidence="11" id="KW-1185">Reference proteome</keyword>
<evidence type="ECO:0000313" key="10">
    <source>
        <dbReference type="EMBL" id="ANS77420.1"/>
    </source>
</evidence>
<organism evidence="10 11">
    <name type="scientific">Serinicoccus hydrothermalis</name>
    <dbReference type="NCBI Taxonomy" id="1758689"/>
    <lineage>
        <taxon>Bacteria</taxon>
        <taxon>Bacillati</taxon>
        <taxon>Actinomycetota</taxon>
        <taxon>Actinomycetes</taxon>
        <taxon>Micrococcales</taxon>
        <taxon>Ornithinimicrobiaceae</taxon>
        <taxon>Serinicoccus</taxon>
    </lineage>
</organism>
<keyword evidence="3 9" id="KW-0812">Transmembrane</keyword>
<evidence type="ECO:0000256" key="1">
    <source>
        <dbReference type="ARBA" id="ARBA00004141"/>
    </source>
</evidence>
<dbReference type="GO" id="GO:0032153">
    <property type="term" value="C:cell division site"/>
    <property type="evidence" value="ECO:0007669"/>
    <property type="project" value="TreeGrafter"/>
</dbReference>
<feature type="transmembrane region" description="Helical" evidence="9">
    <location>
        <begin position="71"/>
        <end position="91"/>
    </location>
</feature>
<protein>
    <recommendedName>
        <fullName evidence="7">peptidoglycan glycosyltransferase</fullName>
        <ecNumber evidence="7">2.4.99.28</ecNumber>
    </recommendedName>
</protein>